<keyword evidence="3" id="KW-1185">Reference proteome</keyword>
<keyword evidence="2" id="KW-0614">Plasmid</keyword>
<evidence type="ECO:0000313" key="2">
    <source>
        <dbReference type="EMBL" id="AEH39516.1"/>
    </source>
</evidence>
<dbReference type="AlphaFoldDB" id="F8DES6"/>
<geneLocation type="plasmid" evidence="2 3">
    <name>pHALXA03</name>
</geneLocation>
<organism evidence="2 3">
    <name type="scientific">Halopiger xanaduensis (strain DSM 18323 / JCM 14033 / SH-6)</name>
    <dbReference type="NCBI Taxonomy" id="797210"/>
    <lineage>
        <taxon>Archaea</taxon>
        <taxon>Methanobacteriati</taxon>
        <taxon>Methanobacteriota</taxon>
        <taxon>Stenosarchaea group</taxon>
        <taxon>Halobacteria</taxon>
        <taxon>Halobacteriales</taxon>
        <taxon>Natrialbaceae</taxon>
        <taxon>Halopiger</taxon>
    </lineage>
</organism>
<evidence type="ECO:0000313" key="3">
    <source>
        <dbReference type="Proteomes" id="UP000006794"/>
    </source>
</evidence>
<gene>
    <name evidence="2" type="ordered locus">Halxa_0276</name>
</gene>
<dbReference type="KEGG" id="hxa:Halxa_0276"/>
<feature type="region of interest" description="Disordered" evidence="1">
    <location>
        <begin position="94"/>
        <end position="125"/>
    </location>
</feature>
<accession>F8DES6</accession>
<protein>
    <submittedName>
        <fullName evidence="2">Uncharacterized protein</fullName>
    </submittedName>
</protein>
<sequence length="125" mass="13625">MVGVTDCDPGRCPRCGDLLEIHGTEPGIRRYWVCDDHARPVVILPPENIGWALTDARMPLTDPFGQHGPESFDGGVSVADRFCDRLETVYQGVHEHNRERHLSASDRDGDGKQAGLEAFAGGASL</sequence>
<evidence type="ECO:0000256" key="1">
    <source>
        <dbReference type="SAM" id="MobiDB-lite"/>
    </source>
</evidence>
<proteinExistence type="predicted"/>
<dbReference type="EMBL" id="CP002842">
    <property type="protein sequence ID" value="AEH39516.1"/>
    <property type="molecule type" value="Genomic_DNA"/>
</dbReference>
<dbReference type="Proteomes" id="UP000006794">
    <property type="component" value="Plasmid pHALXA03"/>
</dbReference>
<name>F8DES6_HALXS</name>
<dbReference type="HOGENOM" id="CLU_1987586_0_0_2"/>
<feature type="compositionally biased region" description="Basic and acidic residues" evidence="1">
    <location>
        <begin position="94"/>
        <end position="111"/>
    </location>
</feature>
<reference evidence="3" key="1">
    <citation type="journal article" date="2012" name="Stand. Genomic Sci.">
        <title>Complete genome sequence of Halopiger xanaduensis type strain (SH-6(T)).</title>
        <authorList>
            <person name="Anderson I."/>
            <person name="Tindall B.J."/>
            <person name="Rohde M."/>
            <person name="Lucas S."/>
            <person name="Han J."/>
            <person name="Lapidus A."/>
            <person name="Cheng J.F."/>
            <person name="Goodwin L."/>
            <person name="Pitluck S."/>
            <person name="Peters L."/>
            <person name="Pati A."/>
            <person name="Mikhailova N."/>
            <person name="Pagani I."/>
            <person name="Teshima H."/>
            <person name="Han C."/>
            <person name="Tapia R."/>
            <person name="Land M."/>
            <person name="Woyke T."/>
            <person name="Klenk H.P."/>
            <person name="Kyrpides N."/>
            <person name="Ivanova N."/>
        </authorList>
    </citation>
    <scope>NUCLEOTIDE SEQUENCE [LARGE SCALE GENOMIC DNA]</scope>
    <source>
        <strain evidence="3">DSM 18323 / JCM 14033 / SH-6</strain>
        <plasmid evidence="3">Plasmid pHALXA03</plasmid>
    </source>
</reference>